<evidence type="ECO:0000256" key="6">
    <source>
        <dbReference type="SAM" id="Phobius"/>
    </source>
</evidence>
<reference evidence="7 8" key="1">
    <citation type="submission" date="2019-08" db="EMBL/GenBank/DDBJ databases">
        <title>Parahaliea maris sp. nov., isolated from the surface seawater.</title>
        <authorList>
            <person name="Liu Y."/>
        </authorList>
    </citation>
    <scope>NUCLEOTIDE SEQUENCE [LARGE SCALE GENOMIC DNA]</scope>
    <source>
        <strain evidence="7 8">S2-26</strain>
    </source>
</reference>
<keyword evidence="4 6" id="KW-1133">Transmembrane helix</keyword>
<sequence>MEQRSRRDNRPFPPAGGARIAKPPVYRISLAQLMMLAAVCLSLAFVKREWVLSALCGGLVAIVPQAWFAVKAFAHSGARSAREVANAGYAGEVVKFLLSATGFAAVFILLRPVFPIAVFSAFIAMQAIQITGSWMLLRQPPATRVQTQELD</sequence>
<feature type="transmembrane region" description="Helical" evidence="6">
    <location>
        <begin position="93"/>
        <end position="110"/>
    </location>
</feature>
<dbReference type="AlphaFoldDB" id="A0A5C8ZY15"/>
<keyword evidence="8" id="KW-1185">Reference proteome</keyword>
<dbReference type="GO" id="GO:0005886">
    <property type="term" value="C:plasma membrane"/>
    <property type="evidence" value="ECO:0007669"/>
    <property type="project" value="UniProtKB-SubCell"/>
</dbReference>
<evidence type="ECO:0000256" key="4">
    <source>
        <dbReference type="ARBA" id="ARBA00022989"/>
    </source>
</evidence>
<comment type="caution">
    <text evidence="7">The sequence shown here is derived from an EMBL/GenBank/DDBJ whole genome shotgun (WGS) entry which is preliminary data.</text>
</comment>
<feature type="transmembrane region" description="Helical" evidence="6">
    <location>
        <begin position="116"/>
        <end position="137"/>
    </location>
</feature>
<keyword evidence="5 6" id="KW-0472">Membrane</keyword>
<dbReference type="RefSeq" id="WP_148063742.1">
    <property type="nucleotide sequence ID" value="NZ_VRYZ01000003.1"/>
</dbReference>
<dbReference type="EMBL" id="VRYZ01000003">
    <property type="protein sequence ID" value="TXS92367.1"/>
    <property type="molecule type" value="Genomic_DNA"/>
</dbReference>
<feature type="transmembrane region" description="Helical" evidence="6">
    <location>
        <begin position="52"/>
        <end position="73"/>
    </location>
</feature>
<evidence type="ECO:0000256" key="1">
    <source>
        <dbReference type="ARBA" id="ARBA00004651"/>
    </source>
</evidence>
<proteinExistence type="predicted"/>
<feature type="transmembrane region" description="Helical" evidence="6">
    <location>
        <begin position="28"/>
        <end position="46"/>
    </location>
</feature>
<organism evidence="7 8">
    <name type="scientific">Parahaliea aestuarii</name>
    <dbReference type="NCBI Taxonomy" id="1852021"/>
    <lineage>
        <taxon>Bacteria</taxon>
        <taxon>Pseudomonadati</taxon>
        <taxon>Pseudomonadota</taxon>
        <taxon>Gammaproteobacteria</taxon>
        <taxon>Cellvibrionales</taxon>
        <taxon>Halieaceae</taxon>
        <taxon>Parahaliea</taxon>
    </lineage>
</organism>
<evidence type="ECO:0000256" key="3">
    <source>
        <dbReference type="ARBA" id="ARBA00022692"/>
    </source>
</evidence>
<keyword evidence="3 6" id="KW-0812">Transmembrane</keyword>
<dbReference type="Proteomes" id="UP000321933">
    <property type="component" value="Unassembled WGS sequence"/>
</dbReference>
<gene>
    <name evidence="7" type="ORF">FVW59_08055</name>
</gene>
<evidence type="ECO:0000313" key="7">
    <source>
        <dbReference type="EMBL" id="TXS92367.1"/>
    </source>
</evidence>
<name>A0A5C8ZY15_9GAMM</name>
<evidence type="ECO:0000313" key="8">
    <source>
        <dbReference type="Proteomes" id="UP000321933"/>
    </source>
</evidence>
<keyword evidence="2" id="KW-1003">Cell membrane</keyword>
<comment type="subcellular location">
    <subcellularLocation>
        <location evidence="1">Cell membrane</location>
        <topology evidence="1">Multi-pass membrane protein</topology>
    </subcellularLocation>
</comment>
<protein>
    <submittedName>
        <fullName evidence="7">F0F1 ATP synthase subunit I</fullName>
    </submittedName>
</protein>
<evidence type="ECO:0000256" key="2">
    <source>
        <dbReference type="ARBA" id="ARBA00022475"/>
    </source>
</evidence>
<dbReference type="Pfam" id="PF03899">
    <property type="entry name" value="ATP-synt_I"/>
    <property type="match status" value="1"/>
</dbReference>
<dbReference type="OrthoDB" id="5702716at2"/>
<dbReference type="InterPro" id="IPR005598">
    <property type="entry name" value="ATP_synth_I"/>
</dbReference>
<evidence type="ECO:0000256" key="5">
    <source>
        <dbReference type="ARBA" id="ARBA00023136"/>
    </source>
</evidence>
<accession>A0A5C8ZY15</accession>